<dbReference type="InterPro" id="IPR027417">
    <property type="entry name" value="P-loop_NTPase"/>
</dbReference>
<dbReference type="PANTHER" id="PTHR24222">
    <property type="entry name" value="ABC TRANSPORTER B FAMILY"/>
    <property type="match status" value="1"/>
</dbReference>
<dbReference type="EMBL" id="BAAFRS010000151">
    <property type="protein sequence ID" value="GAB1223539.1"/>
    <property type="molecule type" value="Genomic_DNA"/>
</dbReference>
<evidence type="ECO:0000256" key="2">
    <source>
        <dbReference type="ARBA" id="ARBA00022692"/>
    </source>
</evidence>
<keyword evidence="2 5" id="KW-0812">Transmembrane</keyword>
<dbReference type="Pfam" id="PF00005">
    <property type="entry name" value="ABC_tran"/>
    <property type="match status" value="1"/>
</dbReference>
<comment type="subcellular location">
    <subcellularLocation>
        <location evidence="1">Membrane</location>
        <topology evidence="1">Multi-pass membrane protein</topology>
    </subcellularLocation>
</comment>
<dbReference type="SUPFAM" id="SSF52540">
    <property type="entry name" value="P-loop containing nucleoside triphosphate hydrolases"/>
    <property type="match status" value="1"/>
</dbReference>
<evidence type="ECO:0000313" key="7">
    <source>
        <dbReference type="EMBL" id="GAB1223539.1"/>
    </source>
</evidence>
<dbReference type="InterPro" id="IPR003439">
    <property type="entry name" value="ABC_transporter-like_ATP-bd"/>
</dbReference>
<accession>A0ABQ0DKZ8</accession>
<evidence type="ECO:0000256" key="1">
    <source>
        <dbReference type="ARBA" id="ARBA00004141"/>
    </source>
</evidence>
<protein>
    <recommendedName>
        <fullName evidence="6">ABC transmembrane type-1 domain-containing protein</fullName>
    </recommendedName>
</protein>
<keyword evidence="8" id="KW-1185">Reference proteome</keyword>
<evidence type="ECO:0000313" key="8">
    <source>
        <dbReference type="Proteomes" id="UP001628156"/>
    </source>
</evidence>
<dbReference type="Gene3D" id="1.20.1560.10">
    <property type="entry name" value="ABC transporter type 1, transmembrane domain"/>
    <property type="match status" value="1"/>
</dbReference>
<name>A0ABQ0DKZ8_9EUKA</name>
<dbReference type="Proteomes" id="UP001628156">
    <property type="component" value="Unassembled WGS sequence"/>
</dbReference>
<evidence type="ECO:0000256" key="4">
    <source>
        <dbReference type="ARBA" id="ARBA00023136"/>
    </source>
</evidence>
<dbReference type="SUPFAM" id="SSF90123">
    <property type="entry name" value="ABC transporter transmembrane region"/>
    <property type="match status" value="1"/>
</dbReference>
<dbReference type="Gene3D" id="3.40.50.300">
    <property type="entry name" value="P-loop containing nucleotide triphosphate hydrolases"/>
    <property type="match status" value="1"/>
</dbReference>
<evidence type="ECO:0000256" key="5">
    <source>
        <dbReference type="SAM" id="Phobius"/>
    </source>
</evidence>
<feature type="domain" description="ABC transmembrane type-1" evidence="6">
    <location>
        <begin position="1"/>
        <end position="107"/>
    </location>
</feature>
<feature type="transmembrane region" description="Helical" evidence="5">
    <location>
        <begin position="61"/>
        <end position="83"/>
    </location>
</feature>
<organism evidence="7 8">
    <name type="scientific">Entamoeba nuttalli</name>
    <dbReference type="NCBI Taxonomy" id="412467"/>
    <lineage>
        <taxon>Eukaryota</taxon>
        <taxon>Amoebozoa</taxon>
        <taxon>Evosea</taxon>
        <taxon>Archamoebae</taxon>
        <taxon>Mastigamoebida</taxon>
        <taxon>Entamoebidae</taxon>
        <taxon>Entamoeba</taxon>
    </lineage>
</organism>
<dbReference type="InterPro" id="IPR039421">
    <property type="entry name" value="Type_1_exporter"/>
</dbReference>
<reference evidence="7 8" key="1">
    <citation type="journal article" date="2019" name="PLoS Negl. Trop. Dis.">
        <title>Whole genome sequencing of Entamoeba nuttalli reveals mammalian host-related molecular signatures and a novel octapeptide-repeat surface protein.</title>
        <authorList>
            <person name="Tanaka M."/>
            <person name="Makiuchi T."/>
            <person name="Komiyama T."/>
            <person name="Shiina T."/>
            <person name="Osaki K."/>
            <person name="Tachibana H."/>
        </authorList>
    </citation>
    <scope>NUCLEOTIDE SEQUENCE [LARGE SCALE GENOMIC DNA]</scope>
    <source>
        <strain evidence="7 8">P19-061405</strain>
    </source>
</reference>
<evidence type="ECO:0000256" key="3">
    <source>
        <dbReference type="ARBA" id="ARBA00022989"/>
    </source>
</evidence>
<dbReference type="PROSITE" id="PS50929">
    <property type="entry name" value="ABC_TM1F"/>
    <property type="match status" value="1"/>
</dbReference>
<keyword evidence="4 5" id="KW-0472">Membrane</keyword>
<dbReference type="Pfam" id="PF00664">
    <property type="entry name" value="ABC_membrane"/>
    <property type="match status" value="1"/>
</dbReference>
<sequence length="290" mass="32025">MVGMKYETKALNVFGAAGAIAEEKIGNIRTVQSLNQEHRFIEEYEEKIKQNEHFNGIKEQCLGLGFSVITFFMTALYALGSWYGSIVIRGKGGSKGVSAGDVLTVFMSTQTSLYKIFTTIDRITDIDCQSIGGECQSDCNLNIRFEDVQFKGETVALVGASGCGKSTTIQLIQRNYEPNGGRVTLDGKDIRELNIKWLRNQIGIVEQEPRNIMLGAKEGTTPSEEEMIECAKMANAHDFISKLAEGYDTIIGEKGALLTRVKKQRIAIARALIRNPSILLFDETTSTLDT</sequence>
<evidence type="ECO:0000259" key="6">
    <source>
        <dbReference type="PROSITE" id="PS50929"/>
    </source>
</evidence>
<proteinExistence type="predicted"/>
<gene>
    <name evidence="7" type="ORF">ENUP19_0151G0020</name>
</gene>
<dbReference type="InterPro" id="IPR036640">
    <property type="entry name" value="ABC1_TM_sf"/>
</dbReference>
<comment type="caution">
    <text evidence="7">The sequence shown here is derived from an EMBL/GenBank/DDBJ whole genome shotgun (WGS) entry which is preliminary data.</text>
</comment>
<dbReference type="InterPro" id="IPR011527">
    <property type="entry name" value="ABC1_TM_dom"/>
</dbReference>
<dbReference type="PANTHER" id="PTHR24222:SF76">
    <property type="entry name" value="MYCOBACTIN IMPORT ATP-BINDING_PERMEASE PROTEIN IRTB"/>
    <property type="match status" value="1"/>
</dbReference>
<keyword evidence="3 5" id="KW-1133">Transmembrane helix</keyword>